<proteinExistence type="predicted"/>
<accession>A0A538U4D0</accession>
<sequence length="235" mass="25748">MFLHPWLFYDPTFLFLIPAMIFAFWAQWKVQSTYQRYSRVPASNGRTGREIALGIMARNGVTDVTVEEVGGMLSDHYDPRTKKVRLSSPNYRDSSIASIAVAAHETGHVLQHAEGYVPLQLRSAIAPVASFGSVLAFPLFFIGLIFNIPGVSTTLMDLGILFFTGAVLFQVVTLPVEFDASRRALAQLTSSGAVMPEEVAQAKKVLDAAALTYVAAAAMAALQLLRLVLLRNSRR</sequence>
<protein>
    <submittedName>
        <fullName evidence="2">Zinc metallopeptidase</fullName>
    </submittedName>
</protein>
<dbReference type="Pfam" id="PF04298">
    <property type="entry name" value="Zn_peptidase_2"/>
    <property type="match status" value="1"/>
</dbReference>
<feature type="transmembrane region" description="Helical" evidence="1">
    <location>
        <begin position="124"/>
        <end position="146"/>
    </location>
</feature>
<feature type="transmembrane region" description="Helical" evidence="1">
    <location>
        <begin position="158"/>
        <end position="176"/>
    </location>
</feature>
<keyword evidence="1" id="KW-0812">Transmembrane</keyword>
<dbReference type="InterPro" id="IPR007395">
    <property type="entry name" value="Zn_peptidase_2"/>
</dbReference>
<dbReference type="AlphaFoldDB" id="A0A538U4D0"/>
<feature type="transmembrane region" description="Helical" evidence="1">
    <location>
        <begin position="7"/>
        <end position="28"/>
    </location>
</feature>
<evidence type="ECO:0000313" key="3">
    <source>
        <dbReference type="Proteomes" id="UP000319836"/>
    </source>
</evidence>
<dbReference type="PANTHER" id="PTHR36434:SF1">
    <property type="entry name" value="MEMBRANE PROTEASE YUGP-RELATED"/>
    <property type="match status" value="1"/>
</dbReference>
<gene>
    <name evidence="2" type="ORF">E6K80_08090</name>
</gene>
<name>A0A538U4D0_UNCEI</name>
<dbReference type="PANTHER" id="PTHR36434">
    <property type="entry name" value="MEMBRANE PROTEASE YUGP-RELATED"/>
    <property type="match status" value="1"/>
</dbReference>
<reference evidence="2 3" key="1">
    <citation type="journal article" date="2019" name="Nat. Microbiol.">
        <title>Mediterranean grassland soil C-N compound turnover is dependent on rainfall and depth, and is mediated by genomically divergent microorganisms.</title>
        <authorList>
            <person name="Diamond S."/>
            <person name="Andeer P.F."/>
            <person name="Li Z."/>
            <person name="Crits-Christoph A."/>
            <person name="Burstein D."/>
            <person name="Anantharaman K."/>
            <person name="Lane K.R."/>
            <person name="Thomas B.C."/>
            <person name="Pan C."/>
            <person name="Northen T.R."/>
            <person name="Banfield J.F."/>
        </authorList>
    </citation>
    <scope>NUCLEOTIDE SEQUENCE [LARGE SCALE GENOMIC DNA]</scope>
    <source>
        <strain evidence="2">WS_10</strain>
    </source>
</reference>
<organism evidence="2 3">
    <name type="scientific">Eiseniibacteriota bacterium</name>
    <dbReference type="NCBI Taxonomy" id="2212470"/>
    <lineage>
        <taxon>Bacteria</taxon>
        <taxon>Candidatus Eiseniibacteriota</taxon>
    </lineage>
</organism>
<feature type="transmembrane region" description="Helical" evidence="1">
    <location>
        <begin position="210"/>
        <end position="229"/>
    </location>
</feature>
<evidence type="ECO:0000256" key="1">
    <source>
        <dbReference type="SAM" id="Phobius"/>
    </source>
</evidence>
<dbReference type="Proteomes" id="UP000319836">
    <property type="component" value="Unassembled WGS sequence"/>
</dbReference>
<keyword evidence="1" id="KW-0472">Membrane</keyword>
<dbReference type="EMBL" id="VBPA01000193">
    <property type="protein sequence ID" value="TMQ70579.1"/>
    <property type="molecule type" value="Genomic_DNA"/>
</dbReference>
<keyword evidence="1" id="KW-1133">Transmembrane helix</keyword>
<comment type="caution">
    <text evidence="2">The sequence shown here is derived from an EMBL/GenBank/DDBJ whole genome shotgun (WGS) entry which is preliminary data.</text>
</comment>
<evidence type="ECO:0000313" key="2">
    <source>
        <dbReference type="EMBL" id="TMQ70579.1"/>
    </source>
</evidence>